<protein>
    <recommendedName>
        <fullName evidence="2">DUF6647 domain-containing protein</fullName>
    </recommendedName>
</protein>
<feature type="chain" id="PRO_5045275932" description="DUF6647 domain-containing protein" evidence="1">
    <location>
        <begin position="25"/>
        <end position="179"/>
    </location>
</feature>
<keyword evidence="1" id="KW-0732">Signal</keyword>
<name>A0ABQ1L0D2_9RHOB</name>
<evidence type="ECO:0000313" key="4">
    <source>
        <dbReference type="Proteomes" id="UP000645462"/>
    </source>
</evidence>
<keyword evidence="4" id="KW-1185">Reference proteome</keyword>
<feature type="domain" description="DUF6647" evidence="2">
    <location>
        <begin position="9"/>
        <end position="179"/>
    </location>
</feature>
<reference evidence="4" key="1">
    <citation type="journal article" date="2019" name="Int. J. Syst. Evol. Microbiol.">
        <title>The Global Catalogue of Microorganisms (GCM) 10K type strain sequencing project: providing services to taxonomists for standard genome sequencing and annotation.</title>
        <authorList>
            <consortium name="The Broad Institute Genomics Platform"/>
            <consortium name="The Broad Institute Genome Sequencing Center for Infectious Disease"/>
            <person name="Wu L."/>
            <person name="Ma J."/>
        </authorList>
    </citation>
    <scope>NUCLEOTIDE SEQUENCE [LARGE SCALE GENOMIC DNA]</scope>
    <source>
        <strain evidence="4">CGMCC 1.12478</strain>
    </source>
</reference>
<comment type="caution">
    <text evidence="3">The sequence shown here is derived from an EMBL/GenBank/DDBJ whole genome shotgun (WGS) entry which is preliminary data.</text>
</comment>
<evidence type="ECO:0000256" key="1">
    <source>
        <dbReference type="SAM" id="SignalP"/>
    </source>
</evidence>
<dbReference type="EMBL" id="BMFC01000010">
    <property type="protein sequence ID" value="GGC13672.1"/>
    <property type="molecule type" value="Genomic_DNA"/>
</dbReference>
<dbReference type="Pfam" id="PF20352">
    <property type="entry name" value="DUF6647"/>
    <property type="match status" value="1"/>
</dbReference>
<proteinExistence type="predicted"/>
<organism evidence="3 4">
    <name type="scientific">Marivita lacus</name>
    <dbReference type="NCBI Taxonomy" id="1323742"/>
    <lineage>
        <taxon>Bacteria</taxon>
        <taxon>Pseudomonadati</taxon>
        <taxon>Pseudomonadota</taxon>
        <taxon>Alphaproteobacteria</taxon>
        <taxon>Rhodobacterales</taxon>
        <taxon>Roseobacteraceae</taxon>
        <taxon>Marivita</taxon>
    </lineage>
</organism>
<dbReference type="RefSeq" id="WP_188483136.1">
    <property type="nucleotide sequence ID" value="NZ_BMFC01000010.1"/>
</dbReference>
<evidence type="ECO:0000313" key="3">
    <source>
        <dbReference type="EMBL" id="GGC13672.1"/>
    </source>
</evidence>
<accession>A0ABQ1L0D2</accession>
<dbReference type="InterPro" id="IPR046589">
    <property type="entry name" value="DUF6647"/>
</dbReference>
<feature type="signal peptide" evidence="1">
    <location>
        <begin position="1"/>
        <end position="24"/>
    </location>
</feature>
<dbReference type="Proteomes" id="UP000645462">
    <property type="component" value="Unassembled WGS sequence"/>
</dbReference>
<evidence type="ECO:0000259" key="2">
    <source>
        <dbReference type="Pfam" id="PF20352"/>
    </source>
</evidence>
<gene>
    <name evidence="3" type="ORF">GCM10011363_32870</name>
</gene>
<sequence length="179" mass="20360">MPRIRIAVALATALVALCPSQLPAETEIRFDPAPQWRAAANMSALVDTLDDWLDVNSDWQRRKTSPRIRVVSEWVAAERQGTTSSFQRGRLRGLYDPERQEILLVQPWNARSAQDVSVLLHELVHHRQSTHHWYCPAAQELPAYRLQDAWLAERGLDAEVNWVAVVLDAGCTPRDIHPD</sequence>